<keyword evidence="3 6" id="KW-0812">Transmembrane</keyword>
<evidence type="ECO:0000256" key="4">
    <source>
        <dbReference type="ARBA" id="ARBA00022989"/>
    </source>
</evidence>
<evidence type="ECO:0000256" key="3">
    <source>
        <dbReference type="ARBA" id="ARBA00022692"/>
    </source>
</evidence>
<dbReference type="CDD" id="cd06662">
    <property type="entry name" value="SURF1"/>
    <property type="match status" value="1"/>
</dbReference>
<dbReference type="Proteomes" id="UP000239736">
    <property type="component" value="Unassembled WGS sequence"/>
</dbReference>
<comment type="subcellular location">
    <subcellularLocation>
        <location evidence="6">Cell membrane</location>
        <topology evidence="6">Multi-pass membrane protein</topology>
    </subcellularLocation>
    <subcellularLocation>
        <location evidence="1">Membrane</location>
    </subcellularLocation>
</comment>
<dbReference type="InterPro" id="IPR002994">
    <property type="entry name" value="Surf1/Shy1"/>
</dbReference>
<keyword evidence="5 6" id="KW-0472">Membrane</keyword>
<evidence type="ECO:0000256" key="1">
    <source>
        <dbReference type="ARBA" id="ARBA00004370"/>
    </source>
</evidence>
<dbReference type="RefSeq" id="WP_104069853.1">
    <property type="nucleotide sequence ID" value="NZ_PRDS01000003.1"/>
</dbReference>
<keyword evidence="6" id="KW-1003">Cell membrane</keyword>
<comment type="similarity">
    <text evidence="2 6">Belongs to the SURF1 family.</text>
</comment>
<feature type="transmembrane region" description="Helical" evidence="6">
    <location>
        <begin position="200"/>
        <end position="219"/>
    </location>
</feature>
<dbReference type="PANTHER" id="PTHR23427:SF2">
    <property type="entry name" value="SURFEIT LOCUS PROTEIN 1"/>
    <property type="match status" value="1"/>
</dbReference>
<comment type="caution">
    <text evidence="6">Lacks conserved residue(s) required for the propagation of feature annotation.</text>
</comment>
<gene>
    <name evidence="7" type="ORF">LV82_01129</name>
</gene>
<organism evidence="7 8">
    <name type="scientific">Albidovulum inexpectatum</name>
    <dbReference type="NCBI Taxonomy" id="196587"/>
    <lineage>
        <taxon>Bacteria</taxon>
        <taxon>Pseudomonadati</taxon>
        <taxon>Pseudomonadota</taxon>
        <taxon>Alphaproteobacteria</taxon>
        <taxon>Rhodobacterales</taxon>
        <taxon>Paracoccaceae</taxon>
        <taxon>Albidovulum</taxon>
    </lineage>
</organism>
<keyword evidence="4 6" id="KW-1133">Transmembrane helix</keyword>
<dbReference type="GO" id="GO:0005886">
    <property type="term" value="C:plasma membrane"/>
    <property type="evidence" value="ECO:0007669"/>
    <property type="project" value="UniProtKB-SubCell"/>
</dbReference>
<proteinExistence type="inferred from homology"/>
<evidence type="ECO:0000313" key="8">
    <source>
        <dbReference type="Proteomes" id="UP000239736"/>
    </source>
</evidence>
<evidence type="ECO:0000313" key="7">
    <source>
        <dbReference type="EMBL" id="PPB81090.1"/>
    </source>
</evidence>
<evidence type="ECO:0000256" key="2">
    <source>
        <dbReference type="ARBA" id="ARBA00007165"/>
    </source>
</evidence>
<accession>A0A2S5JI33</accession>
<name>A0A2S5JI33_9RHOB</name>
<dbReference type="Pfam" id="PF02104">
    <property type="entry name" value="SURF1"/>
    <property type="match status" value="1"/>
</dbReference>
<protein>
    <recommendedName>
        <fullName evidence="6">SURF1-like protein</fullName>
    </recommendedName>
</protein>
<dbReference type="PANTHER" id="PTHR23427">
    <property type="entry name" value="SURFEIT LOCUS PROTEIN"/>
    <property type="match status" value="1"/>
</dbReference>
<keyword evidence="8" id="KW-1185">Reference proteome</keyword>
<dbReference type="AlphaFoldDB" id="A0A2S5JI33"/>
<dbReference type="EMBL" id="PRDS01000003">
    <property type="protein sequence ID" value="PPB81090.1"/>
    <property type="molecule type" value="Genomic_DNA"/>
</dbReference>
<evidence type="ECO:0000256" key="6">
    <source>
        <dbReference type="RuleBase" id="RU363076"/>
    </source>
</evidence>
<dbReference type="OrthoDB" id="6079986at2"/>
<sequence>MKRYLSALILGLGGVAILVSLGVWQLRRLEWKEGVIAAIEARLNADPVPLAQIESPDPRNDQYRPVRVSGRTTGQEFLVLSGRKGQGAGFRVISVFQTEDGRRILLDRGFIPESLRDAPRPPAPLWVVGNLLWPDDADSFTPPPDQATGIWFARDVQEMARVAGTEPVMVVARAIAGELQGVEPVALDTSHIPNDHRNYAITWFSLAVVWAGMTGVLVWRIRQRTV</sequence>
<dbReference type="InterPro" id="IPR045214">
    <property type="entry name" value="Surf1/Surf4"/>
</dbReference>
<reference evidence="7 8" key="1">
    <citation type="submission" date="2018-01" db="EMBL/GenBank/DDBJ databases">
        <title>Genomic Encyclopedia of Archaeal and Bacterial Type Strains, Phase II (KMG-II): from individual species to whole genera.</title>
        <authorList>
            <person name="Goeker M."/>
        </authorList>
    </citation>
    <scope>NUCLEOTIDE SEQUENCE [LARGE SCALE GENOMIC DNA]</scope>
    <source>
        <strain evidence="7 8">DSM 12048</strain>
    </source>
</reference>
<dbReference type="PROSITE" id="PS50895">
    <property type="entry name" value="SURF1"/>
    <property type="match status" value="1"/>
</dbReference>
<comment type="caution">
    <text evidence="7">The sequence shown here is derived from an EMBL/GenBank/DDBJ whole genome shotgun (WGS) entry which is preliminary data.</text>
</comment>
<evidence type="ECO:0000256" key="5">
    <source>
        <dbReference type="ARBA" id="ARBA00023136"/>
    </source>
</evidence>